<dbReference type="PANTHER" id="PTHR35867">
    <property type="entry name" value="PROTEIN RSEC"/>
    <property type="match status" value="1"/>
</dbReference>
<dbReference type="InterPro" id="IPR026268">
    <property type="entry name" value="RseC"/>
</dbReference>
<dbReference type="RefSeq" id="WP_304994738.1">
    <property type="nucleotide sequence ID" value="NZ_CP101717.1"/>
</dbReference>
<gene>
    <name evidence="2" type="ORF">NFC81_12115</name>
</gene>
<dbReference type="PIRSF" id="PIRSF004923">
    <property type="entry name" value="RseC"/>
    <property type="match status" value="1"/>
</dbReference>
<keyword evidence="1" id="KW-0472">Membrane</keyword>
<evidence type="ECO:0000313" key="2">
    <source>
        <dbReference type="EMBL" id="WLD57451.1"/>
    </source>
</evidence>
<keyword evidence="1" id="KW-0812">Transmembrane</keyword>
<dbReference type="AlphaFoldDB" id="A0AB38YED4"/>
<dbReference type="PANTHER" id="PTHR35867:SF1">
    <property type="entry name" value="PROTEIN RSEC"/>
    <property type="match status" value="1"/>
</dbReference>
<evidence type="ECO:0000256" key="1">
    <source>
        <dbReference type="SAM" id="Phobius"/>
    </source>
</evidence>
<reference evidence="2" key="1">
    <citation type="submission" date="2022-07" db="EMBL/GenBank/DDBJ databases">
        <title>Complete genome sequence of Salinispirillum sp. LH10-3-1 capable of multiple carbohydrate inversion isolated from a soda lake.</title>
        <authorList>
            <person name="Liu J."/>
            <person name="Zhai Y."/>
            <person name="Zhang H."/>
            <person name="Yang H."/>
            <person name="Qu J."/>
            <person name="Li J."/>
        </authorList>
    </citation>
    <scope>NUCLEOTIDE SEQUENCE</scope>
    <source>
        <strain evidence="2">LH 10-3-1</strain>
    </source>
</reference>
<protein>
    <submittedName>
        <fullName evidence="2">SoxR reducing system RseC family protein</fullName>
    </submittedName>
</protein>
<dbReference type="Pfam" id="PF04246">
    <property type="entry name" value="RseC_MucC"/>
    <property type="match status" value="1"/>
</dbReference>
<proteinExistence type="predicted"/>
<dbReference type="InterPro" id="IPR007359">
    <property type="entry name" value="SigmaE_reg_RseC_MucC"/>
</dbReference>
<keyword evidence="1" id="KW-1133">Transmembrane helix</keyword>
<accession>A0AB38YED4</accession>
<name>A0AB38YED4_9GAMM</name>
<dbReference type="EMBL" id="CP101717">
    <property type="protein sequence ID" value="WLD57451.1"/>
    <property type="molecule type" value="Genomic_DNA"/>
</dbReference>
<feature type="transmembrane region" description="Helical" evidence="1">
    <location>
        <begin position="83"/>
        <end position="103"/>
    </location>
</feature>
<feature type="transmembrane region" description="Helical" evidence="1">
    <location>
        <begin position="109"/>
        <end position="125"/>
    </location>
</feature>
<sequence>MIEEQATVAAIESGRVWVETVRSSACARCSARAGCGQSLMSQVISSESQAQKSFLPIATDRVLAVGQVVWIGIPETAFLRGAFWLYLLPLLALLAGALAFNHWFHTDSMALLGAVVGLVAGLWWARRRTAGWQNDPAVQPRILRVVSG</sequence>
<organism evidence="2">
    <name type="scientific">Salinispirillum sp. LH 10-3-1</name>
    <dbReference type="NCBI Taxonomy" id="2952525"/>
    <lineage>
        <taxon>Bacteria</taxon>
        <taxon>Pseudomonadati</taxon>
        <taxon>Pseudomonadota</taxon>
        <taxon>Gammaproteobacteria</taxon>
        <taxon>Oceanospirillales</taxon>
        <taxon>Saccharospirillaceae</taxon>
        <taxon>Salinispirillum</taxon>
    </lineage>
</organism>